<dbReference type="WBParaSite" id="TMUE_3000010999.1">
    <property type="protein sequence ID" value="TMUE_3000010999.1"/>
    <property type="gene ID" value="WBGene00301127"/>
</dbReference>
<evidence type="ECO:0000313" key="2">
    <source>
        <dbReference type="Proteomes" id="UP000046395"/>
    </source>
</evidence>
<proteinExistence type="predicted"/>
<accession>A0A5S6QV43</accession>
<name>A0A5S6QV43_TRIMR</name>
<organism evidence="2 3">
    <name type="scientific">Trichuris muris</name>
    <name type="common">Mouse whipworm</name>
    <dbReference type="NCBI Taxonomy" id="70415"/>
    <lineage>
        <taxon>Eukaryota</taxon>
        <taxon>Metazoa</taxon>
        <taxon>Ecdysozoa</taxon>
        <taxon>Nematoda</taxon>
        <taxon>Enoplea</taxon>
        <taxon>Dorylaimia</taxon>
        <taxon>Trichinellida</taxon>
        <taxon>Trichuridae</taxon>
        <taxon>Trichuris</taxon>
    </lineage>
</organism>
<protein>
    <submittedName>
        <fullName evidence="3">Uncharacterized protein</fullName>
    </submittedName>
</protein>
<evidence type="ECO:0000313" key="3">
    <source>
        <dbReference type="WBParaSite" id="TMUE_3000010999.1"/>
    </source>
</evidence>
<feature type="compositionally biased region" description="Low complexity" evidence="1">
    <location>
        <begin position="94"/>
        <end position="110"/>
    </location>
</feature>
<sequence length="141" mass="15761">MRLFFRGLMPFNLANCSHFVGGFAFGTGFSRGNPNAGDGRSTTIASWRRLFGNCHILFTKYWTLSRNRVDKQLSPPVRQSSLSRGSRSSKSKLPKSTFGSIGFLNSSSSLQSSITCGSNTKADSKHEFPNVTRRLRKRQYL</sequence>
<keyword evidence="2" id="KW-1185">Reference proteome</keyword>
<feature type="region of interest" description="Disordered" evidence="1">
    <location>
        <begin position="73"/>
        <end position="110"/>
    </location>
</feature>
<dbReference type="AlphaFoldDB" id="A0A5S6QV43"/>
<dbReference type="Proteomes" id="UP000046395">
    <property type="component" value="Unassembled WGS sequence"/>
</dbReference>
<reference evidence="3" key="1">
    <citation type="submission" date="2019-12" db="UniProtKB">
        <authorList>
            <consortium name="WormBaseParasite"/>
        </authorList>
    </citation>
    <scope>IDENTIFICATION</scope>
</reference>
<evidence type="ECO:0000256" key="1">
    <source>
        <dbReference type="SAM" id="MobiDB-lite"/>
    </source>
</evidence>